<dbReference type="VEuPathDB" id="FungiDB:PC9H_002474"/>
<protein>
    <submittedName>
        <fullName evidence="1">Uncharacterized protein</fullName>
    </submittedName>
</protein>
<dbReference type="AlphaFoldDB" id="A0A8H6ZGU0"/>
<proteinExistence type="predicted"/>
<comment type="caution">
    <text evidence="1">The sequence shown here is derived from an EMBL/GenBank/DDBJ whole genome shotgun (WGS) entry which is preliminary data.</text>
</comment>
<reference evidence="1" key="1">
    <citation type="submission" date="2019-07" db="EMBL/GenBank/DDBJ databases">
        <authorList>
            <person name="Palmer J.M."/>
        </authorList>
    </citation>
    <scope>NUCLEOTIDE SEQUENCE</scope>
    <source>
        <strain evidence="1">PC9</strain>
    </source>
</reference>
<dbReference type="RefSeq" id="XP_036625757.1">
    <property type="nucleotide sequence ID" value="XM_036772111.1"/>
</dbReference>
<dbReference type="SUPFAM" id="SSF50978">
    <property type="entry name" value="WD40 repeat-like"/>
    <property type="match status" value="1"/>
</dbReference>
<dbReference type="Gene3D" id="2.130.10.10">
    <property type="entry name" value="YVTN repeat-like/Quinoprotein amine dehydrogenase"/>
    <property type="match status" value="1"/>
</dbReference>
<accession>A0A8H6ZGU0</accession>
<dbReference type="EMBL" id="JACETU010000011">
    <property type="protein sequence ID" value="KAF7416210.1"/>
    <property type="molecule type" value="Genomic_DNA"/>
</dbReference>
<gene>
    <name evidence="1" type="ORF">PC9H_002474</name>
</gene>
<sequence length="275" mass="30733">MPMHIMYARIINEFNSLMRLQREATHGLELAINYGLILIAVADLDGTLTVHDAQDLTIIRRKTVSQSGSSPNTIQALEWHPKESEVYVGFSNGNVIGYDIDKDMRSHTKDPYHRLSFDGPIYNIAFSPSGSQFAVAYGEQVKIIKQRSFGKYHKHDLGIWPRTNPQKLFYYETNSLVVISLLNLPNNIPAAVAYSTDDSRPGTLWTVFTTASDTILTAAMSPTQDLITIVHVHSGAESYSVPGRNLLLKQEIYEHGISGGPPHVHVTPTWHHVVK</sequence>
<dbReference type="GeneID" id="59372315"/>
<dbReference type="OrthoDB" id="10387756at2759"/>
<name>A0A8H6ZGU0_PLEOS</name>
<evidence type="ECO:0000313" key="2">
    <source>
        <dbReference type="Proteomes" id="UP000623687"/>
    </source>
</evidence>
<dbReference type="Proteomes" id="UP000623687">
    <property type="component" value="Unassembled WGS sequence"/>
</dbReference>
<dbReference type="InterPro" id="IPR015943">
    <property type="entry name" value="WD40/YVTN_repeat-like_dom_sf"/>
</dbReference>
<organism evidence="1 2">
    <name type="scientific">Pleurotus ostreatus</name>
    <name type="common">Oyster mushroom</name>
    <name type="synonym">White-rot fungus</name>
    <dbReference type="NCBI Taxonomy" id="5322"/>
    <lineage>
        <taxon>Eukaryota</taxon>
        <taxon>Fungi</taxon>
        <taxon>Dikarya</taxon>
        <taxon>Basidiomycota</taxon>
        <taxon>Agaricomycotina</taxon>
        <taxon>Agaricomycetes</taxon>
        <taxon>Agaricomycetidae</taxon>
        <taxon>Agaricales</taxon>
        <taxon>Pleurotineae</taxon>
        <taxon>Pleurotaceae</taxon>
        <taxon>Pleurotus</taxon>
    </lineage>
</organism>
<evidence type="ECO:0000313" key="1">
    <source>
        <dbReference type="EMBL" id="KAF7416210.1"/>
    </source>
</evidence>
<keyword evidence="2" id="KW-1185">Reference proteome</keyword>
<dbReference type="InterPro" id="IPR036322">
    <property type="entry name" value="WD40_repeat_dom_sf"/>
</dbReference>